<proteinExistence type="predicted"/>
<feature type="transmembrane region" description="Helical" evidence="1">
    <location>
        <begin position="26"/>
        <end position="44"/>
    </location>
</feature>
<evidence type="ECO:0000256" key="1">
    <source>
        <dbReference type="SAM" id="Phobius"/>
    </source>
</evidence>
<protein>
    <submittedName>
        <fullName evidence="2">Uncharacterized protein</fullName>
    </submittedName>
</protein>
<reference evidence="2 3" key="1">
    <citation type="submission" date="2013-10" db="EMBL/GenBank/DDBJ databases">
        <authorList>
            <consortium name="International Citrus Genome Consortium"/>
            <person name="Jenkins J."/>
            <person name="Schmutz J."/>
            <person name="Prochnik S."/>
            <person name="Rokhsar D."/>
            <person name="Gmitter F."/>
            <person name="Ollitrault P."/>
            <person name="Machado M."/>
            <person name="Talon M."/>
            <person name="Wincker P."/>
            <person name="Jaillon O."/>
            <person name="Morgante M."/>
        </authorList>
    </citation>
    <scope>NUCLEOTIDE SEQUENCE</scope>
    <source>
        <strain evidence="3">cv. Clemenules</strain>
    </source>
</reference>
<keyword evidence="1" id="KW-1133">Transmembrane helix</keyword>
<dbReference type="EMBL" id="KI536312">
    <property type="protein sequence ID" value="ESR61612.1"/>
    <property type="molecule type" value="Genomic_DNA"/>
</dbReference>
<evidence type="ECO:0000313" key="2">
    <source>
        <dbReference type="EMBL" id="ESR61612.1"/>
    </source>
</evidence>
<feature type="transmembrane region" description="Helical" evidence="1">
    <location>
        <begin position="64"/>
        <end position="82"/>
    </location>
</feature>
<accession>V4U6P0</accession>
<keyword evidence="1" id="KW-0472">Membrane</keyword>
<dbReference type="InParanoid" id="V4U6P0"/>
<sequence length="108" mass="12326">CVVNLETEEEERKIEARKFWEWERGFLPLFIISSSTLGTVLDFFSSISGKVSLLSIYFVGDDVIIFPSIVFISSFFFFFLLINQSCLLQFGYGSPSWLGFNISHGGEM</sequence>
<feature type="non-terminal residue" evidence="2">
    <location>
        <position position="1"/>
    </location>
</feature>
<name>V4U6P0_CITCL</name>
<dbReference type="KEGG" id="cic:CICLE_v10017616mg"/>
<dbReference type="Gramene" id="ESR61612">
    <property type="protein sequence ID" value="ESR61612"/>
    <property type="gene ID" value="CICLE_v10017616mg"/>
</dbReference>
<dbReference type="AlphaFoldDB" id="V4U6P0"/>
<dbReference type="Proteomes" id="UP000030687">
    <property type="component" value="Unassembled WGS sequence"/>
</dbReference>
<gene>
    <name evidence="2" type="ORF">CICLE_v10017616mg</name>
</gene>
<organism evidence="2 3">
    <name type="scientific">Citrus clementina</name>
    <name type="common">Clementine</name>
    <name type="synonym">Citrus deliciosa x Citrus sinensis</name>
    <dbReference type="NCBI Taxonomy" id="85681"/>
    <lineage>
        <taxon>Eukaryota</taxon>
        <taxon>Viridiplantae</taxon>
        <taxon>Streptophyta</taxon>
        <taxon>Embryophyta</taxon>
        <taxon>Tracheophyta</taxon>
        <taxon>Spermatophyta</taxon>
        <taxon>Magnoliopsida</taxon>
        <taxon>eudicotyledons</taxon>
        <taxon>Gunneridae</taxon>
        <taxon>Pentapetalae</taxon>
        <taxon>rosids</taxon>
        <taxon>malvids</taxon>
        <taxon>Sapindales</taxon>
        <taxon>Rutaceae</taxon>
        <taxon>Aurantioideae</taxon>
        <taxon>Citrus</taxon>
    </lineage>
</organism>
<keyword evidence="1" id="KW-0812">Transmembrane</keyword>
<keyword evidence="3" id="KW-1185">Reference proteome</keyword>
<evidence type="ECO:0000313" key="3">
    <source>
        <dbReference type="Proteomes" id="UP000030687"/>
    </source>
</evidence>